<dbReference type="EMBL" id="FOIN01000008">
    <property type="protein sequence ID" value="SET37656.1"/>
    <property type="molecule type" value="Genomic_DNA"/>
</dbReference>
<dbReference type="RefSeq" id="WP_092353224.1">
    <property type="nucleotide sequence ID" value="NZ_FOIN01000008.1"/>
</dbReference>
<reference evidence="3" key="1">
    <citation type="submission" date="2016-10" db="EMBL/GenBank/DDBJ databases">
        <authorList>
            <person name="Varghese N."/>
            <person name="Submissions S."/>
        </authorList>
    </citation>
    <scope>NUCLEOTIDE SEQUENCE [LARGE SCALE GENOMIC DNA]</scope>
    <source>
        <strain evidence="3">DSM 1551</strain>
    </source>
</reference>
<dbReference type="Proteomes" id="UP000198558">
    <property type="component" value="Unassembled WGS sequence"/>
</dbReference>
<dbReference type="GeneID" id="78288078"/>
<dbReference type="OrthoDB" id="9803529at2"/>
<evidence type="ECO:0000313" key="3">
    <source>
        <dbReference type="Proteomes" id="UP000198558"/>
    </source>
</evidence>
<dbReference type="AlphaFoldDB" id="A0A1I0DZB9"/>
<dbReference type="PANTHER" id="PTHR43575:SF1">
    <property type="entry name" value="PROTEIN ABCI7, CHLOROPLASTIC"/>
    <property type="match status" value="1"/>
</dbReference>
<dbReference type="SUPFAM" id="SSF101960">
    <property type="entry name" value="Stabilizer of iron transporter SufD"/>
    <property type="match status" value="1"/>
</dbReference>
<dbReference type="GO" id="GO:0016226">
    <property type="term" value="P:iron-sulfur cluster assembly"/>
    <property type="evidence" value="ECO:0007669"/>
    <property type="project" value="InterPro"/>
</dbReference>
<evidence type="ECO:0000313" key="2">
    <source>
        <dbReference type="EMBL" id="SET37656.1"/>
    </source>
</evidence>
<evidence type="ECO:0000259" key="1">
    <source>
        <dbReference type="Pfam" id="PF01458"/>
    </source>
</evidence>
<accession>A0A1I0DZB9</accession>
<proteinExistence type="predicted"/>
<dbReference type="InterPro" id="IPR000825">
    <property type="entry name" value="SUF_FeS_clus_asmbl_SufBD_core"/>
</dbReference>
<keyword evidence="3" id="KW-1185">Reference proteome</keyword>
<dbReference type="InterPro" id="IPR055346">
    <property type="entry name" value="Fe-S_cluster_assembly_SufBD"/>
</dbReference>
<feature type="domain" description="SUF system FeS cluster assembly SufBD core" evidence="1">
    <location>
        <begin position="61"/>
        <end position="269"/>
    </location>
</feature>
<sequence>MNQLQGIKNYLVVQNGTIICHKCNDQVEVNDNKIIVDNASSLQIIYLIDQEGKYSIDLTIKGSLELIETYDLKTNATLVKNIEISKNANVLRYADNQSDALIQTKVIENVKVERDGNVKCAYVELAANSIEMEINYALIGENASAMIRLAALARNVEKKHITLSLVHEAPYTTGIMDNYGVVKNQAGLVIDGIGTIKKANHQSSSHQTNKIIVFDKDCRAKANPYLYIDEYDVKASHGASVGKIDEEHLYYLQSRGLSKEDAMHLVTYGYFIPVLEFIDNDELKELFNDTLKEKVGI</sequence>
<organism evidence="2 3">
    <name type="scientific">Thomasclavelia cocleata</name>
    <dbReference type="NCBI Taxonomy" id="69824"/>
    <lineage>
        <taxon>Bacteria</taxon>
        <taxon>Bacillati</taxon>
        <taxon>Bacillota</taxon>
        <taxon>Erysipelotrichia</taxon>
        <taxon>Erysipelotrichales</taxon>
        <taxon>Coprobacillaceae</taxon>
        <taxon>Thomasclavelia</taxon>
    </lineage>
</organism>
<gene>
    <name evidence="2" type="ORF">SAMN04489758_10876</name>
</gene>
<dbReference type="InterPro" id="IPR037284">
    <property type="entry name" value="SUF_FeS_clus_asmbl_SufBD_sf"/>
</dbReference>
<protein>
    <submittedName>
        <fullName evidence="2">Fe-S cluster assembly protein SufD</fullName>
    </submittedName>
</protein>
<name>A0A1I0DZB9_9FIRM</name>
<dbReference type="Pfam" id="PF01458">
    <property type="entry name" value="SUFBD_core"/>
    <property type="match status" value="1"/>
</dbReference>
<dbReference type="PANTHER" id="PTHR43575">
    <property type="entry name" value="PROTEIN ABCI7, CHLOROPLASTIC"/>
    <property type="match status" value="1"/>
</dbReference>